<dbReference type="EMBL" id="MK500567">
    <property type="protein sequence ID" value="QBK92067.1"/>
    <property type="molecule type" value="Genomic_DNA"/>
</dbReference>
<evidence type="ECO:0000313" key="1">
    <source>
        <dbReference type="EMBL" id="QBK92067.1"/>
    </source>
</evidence>
<organism evidence="1">
    <name type="scientific">Pithovirus LCPAC304</name>
    <dbReference type="NCBI Taxonomy" id="2506594"/>
    <lineage>
        <taxon>Viruses</taxon>
        <taxon>Pithoviruses</taxon>
    </lineage>
</organism>
<protein>
    <submittedName>
        <fullName evidence="1">Uncharacterized protein</fullName>
    </submittedName>
</protein>
<sequence length="181" mass="21309">MQYVQGRVTYGESSVFFESEYKYGDAGYNIRGMEYSLGFEISSPILQAGIEWVQLCLSWYDEDTSEDPKICMCAFMTSLREDMKASGKRKKGDKERIRNILQKKGEGWREGFFDEKDIKSLNKFFLFVDNVSSVEIKLWRRDLMLKTDPVHMDKLELCFAFMCQIFQKLCHKYDIECSHKS</sequence>
<accession>A0A481Z8G4</accession>
<proteinExistence type="predicted"/>
<name>A0A481Z8G4_9VIRU</name>
<reference evidence="1" key="1">
    <citation type="journal article" date="2019" name="MBio">
        <title>Virus Genomes from Deep Sea Sediments Expand the Ocean Megavirome and Support Independent Origins of Viral Gigantism.</title>
        <authorList>
            <person name="Backstrom D."/>
            <person name="Yutin N."/>
            <person name="Jorgensen S.L."/>
            <person name="Dharamshi J."/>
            <person name="Homa F."/>
            <person name="Zaremba-Niedwiedzka K."/>
            <person name="Spang A."/>
            <person name="Wolf Y.I."/>
            <person name="Koonin E.V."/>
            <person name="Ettema T.J."/>
        </authorList>
    </citation>
    <scope>NUCLEOTIDE SEQUENCE</scope>
</reference>
<gene>
    <name evidence="1" type="ORF">LCPAC304_04140</name>
</gene>